<gene>
    <name evidence="2" type="ORF">SAMN06296058_2443</name>
</gene>
<dbReference type="PANTHER" id="PTHR13538">
    <property type="entry name" value="N-ACETYLTRANSFERASE 6"/>
    <property type="match status" value="1"/>
</dbReference>
<dbReference type="OrthoDB" id="7678938at2"/>
<dbReference type="RefSeq" id="WP_079724803.1">
    <property type="nucleotide sequence ID" value="NZ_BMCL01000001.1"/>
</dbReference>
<dbReference type="Proteomes" id="UP000190341">
    <property type="component" value="Unassembled WGS sequence"/>
</dbReference>
<dbReference type="EMBL" id="FUZV01000002">
    <property type="protein sequence ID" value="SKC74825.1"/>
    <property type="molecule type" value="Genomic_DNA"/>
</dbReference>
<dbReference type="Pfam" id="PF00583">
    <property type="entry name" value="Acetyltransf_1"/>
    <property type="match status" value="1"/>
</dbReference>
<evidence type="ECO:0000259" key="1">
    <source>
        <dbReference type="PROSITE" id="PS51186"/>
    </source>
</evidence>
<organism evidence="2 3">
    <name type="scientific">Pseudoxanthomonas indica</name>
    <dbReference type="NCBI Taxonomy" id="428993"/>
    <lineage>
        <taxon>Bacteria</taxon>
        <taxon>Pseudomonadati</taxon>
        <taxon>Pseudomonadota</taxon>
        <taxon>Gammaproteobacteria</taxon>
        <taxon>Lysobacterales</taxon>
        <taxon>Lysobacteraceae</taxon>
        <taxon>Pseudoxanthomonas</taxon>
    </lineage>
</organism>
<dbReference type="GO" id="GO:0008080">
    <property type="term" value="F:N-acetyltransferase activity"/>
    <property type="evidence" value="ECO:0007669"/>
    <property type="project" value="InterPro"/>
</dbReference>
<dbReference type="AlphaFoldDB" id="A0A1T5LGL1"/>
<dbReference type="GO" id="GO:1905502">
    <property type="term" value="F:acetyl-CoA binding"/>
    <property type="evidence" value="ECO:0007669"/>
    <property type="project" value="TreeGrafter"/>
</dbReference>
<dbReference type="InterPro" id="IPR016181">
    <property type="entry name" value="Acyl_CoA_acyltransferase"/>
</dbReference>
<dbReference type="InterPro" id="IPR039840">
    <property type="entry name" value="NAA80"/>
</dbReference>
<dbReference type="STRING" id="428993.SAMN06296058_2443"/>
<evidence type="ECO:0000313" key="3">
    <source>
        <dbReference type="Proteomes" id="UP000190341"/>
    </source>
</evidence>
<proteinExistence type="predicted"/>
<protein>
    <submittedName>
        <fullName evidence="2">Predicted N-acetyltransferase YhbS</fullName>
    </submittedName>
</protein>
<dbReference type="SUPFAM" id="SSF55729">
    <property type="entry name" value="Acyl-CoA N-acyltransferases (Nat)"/>
    <property type="match status" value="1"/>
</dbReference>
<accession>A0A1T5LGL1</accession>
<name>A0A1T5LGL1_9GAMM</name>
<evidence type="ECO:0000313" key="2">
    <source>
        <dbReference type="EMBL" id="SKC74825.1"/>
    </source>
</evidence>
<dbReference type="InterPro" id="IPR000182">
    <property type="entry name" value="GNAT_dom"/>
</dbReference>
<dbReference type="CDD" id="cd04301">
    <property type="entry name" value="NAT_SF"/>
    <property type="match status" value="1"/>
</dbReference>
<reference evidence="2 3" key="1">
    <citation type="submission" date="2017-02" db="EMBL/GenBank/DDBJ databases">
        <authorList>
            <person name="Peterson S.W."/>
        </authorList>
    </citation>
    <scope>NUCLEOTIDE SEQUENCE [LARGE SCALE GENOMIC DNA]</scope>
    <source>
        <strain evidence="2 3">P15</strain>
    </source>
</reference>
<keyword evidence="2" id="KW-0808">Transferase</keyword>
<dbReference type="GO" id="GO:0005737">
    <property type="term" value="C:cytoplasm"/>
    <property type="evidence" value="ECO:0007669"/>
    <property type="project" value="TreeGrafter"/>
</dbReference>
<dbReference type="PROSITE" id="PS51186">
    <property type="entry name" value="GNAT"/>
    <property type="match status" value="1"/>
</dbReference>
<sequence length="152" mass="16703">MDLARELAQAHVDAFGSVLRDWTVDAAEQELREHDGGCRIPTTLLAMDGDTWLGSVSLLQNDDERIRQYSPWLASLVVREQARGKGIGRALVARCLEEAAALQVPTLYLYCEAHLVPYYGALGWREQDMVMLGKLPVAVMAHDGAPRAEAAA</sequence>
<keyword evidence="3" id="KW-1185">Reference proteome</keyword>
<dbReference type="PANTHER" id="PTHR13538:SF4">
    <property type="entry name" value="N-ALPHA-ACETYLTRANSFERASE 80"/>
    <property type="match status" value="1"/>
</dbReference>
<feature type="domain" description="N-acetyltransferase" evidence="1">
    <location>
        <begin position="1"/>
        <end position="145"/>
    </location>
</feature>
<dbReference type="Gene3D" id="3.40.630.30">
    <property type="match status" value="1"/>
</dbReference>